<organism evidence="2 3">
    <name type="scientific">Metarhizium robertsii</name>
    <dbReference type="NCBI Taxonomy" id="568076"/>
    <lineage>
        <taxon>Eukaryota</taxon>
        <taxon>Fungi</taxon>
        <taxon>Dikarya</taxon>
        <taxon>Ascomycota</taxon>
        <taxon>Pezizomycotina</taxon>
        <taxon>Sordariomycetes</taxon>
        <taxon>Hypocreomycetidae</taxon>
        <taxon>Hypocreales</taxon>
        <taxon>Clavicipitaceae</taxon>
        <taxon>Metarhizium</taxon>
    </lineage>
</organism>
<dbReference type="EMBL" id="JELW01000010">
    <property type="protein sequence ID" value="EXV00915.1"/>
    <property type="molecule type" value="Genomic_DNA"/>
</dbReference>
<reference evidence="2 3" key="1">
    <citation type="submission" date="2014-02" db="EMBL/GenBank/DDBJ databases">
        <title>The genome sequence of the entomopathogenic fungus Metarhizium robertsii ARSEF 2575.</title>
        <authorList>
            <person name="Giuliano Garisto Donzelli B."/>
            <person name="Roe B.A."/>
            <person name="Macmil S.L."/>
            <person name="Krasnoff S.B."/>
            <person name="Gibson D.M."/>
        </authorList>
    </citation>
    <scope>NUCLEOTIDE SEQUENCE [LARGE SCALE GENOMIC DNA]</scope>
    <source>
        <strain evidence="2 3">ARSEF 2575</strain>
    </source>
</reference>
<comment type="caution">
    <text evidence="2">The sequence shown here is derived from an EMBL/GenBank/DDBJ whole genome shotgun (WGS) entry which is preliminary data.</text>
</comment>
<gene>
    <name evidence="2" type="ORF">X797_005929</name>
</gene>
<evidence type="ECO:0000313" key="3">
    <source>
        <dbReference type="Proteomes" id="UP000030151"/>
    </source>
</evidence>
<proteinExistence type="predicted"/>
<dbReference type="Proteomes" id="UP000030151">
    <property type="component" value="Unassembled WGS sequence"/>
</dbReference>
<feature type="region of interest" description="Disordered" evidence="1">
    <location>
        <begin position="74"/>
        <end position="93"/>
    </location>
</feature>
<evidence type="ECO:0000313" key="2">
    <source>
        <dbReference type="EMBL" id="EXV00915.1"/>
    </source>
</evidence>
<dbReference type="AlphaFoldDB" id="A0A0A1UUL8"/>
<dbReference type="HOGENOM" id="CLU_2400148_0_0_1"/>
<evidence type="ECO:0000256" key="1">
    <source>
        <dbReference type="SAM" id="MobiDB-lite"/>
    </source>
</evidence>
<name>A0A0A1UUL8_9HYPO</name>
<protein>
    <submittedName>
        <fullName evidence="2">Uncharacterized protein</fullName>
    </submittedName>
</protein>
<sequence length="93" mass="10520">MQNPNFGIYYKFKKFLLPTSQLFQQGIIIEWATVKVATSPGKMTCINGTKFRRPSDVAQQADGQRHDSFSCLVSPRSKPYMQPQHSAKELATP</sequence>
<accession>A0A0A1UUL8</accession>